<gene>
    <name evidence="6" type="primary">engB</name>
    <name evidence="6" type="ORF">LuPra_05423</name>
</gene>
<dbReference type="OrthoDB" id="9804921at2"/>
<dbReference type="Gene3D" id="3.40.50.300">
    <property type="entry name" value="P-loop containing nucleotide triphosphate hydrolases"/>
    <property type="match status" value="1"/>
</dbReference>
<dbReference type="STRING" id="1855912.LuPra_05423"/>
<protein>
    <submittedName>
        <fullName evidence="6">Putative GTP-binding protein EngB</fullName>
    </submittedName>
</protein>
<evidence type="ECO:0000313" key="7">
    <source>
        <dbReference type="Proteomes" id="UP000076079"/>
    </source>
</evidence>
<reference evidence="6 7" key="1">
    <citation type="journal article" date="2016" name="Genome Announc.">
        <title>First Complete Genome Sequence of a Subdivision 6 Acidobacterium Strain.</title>
        <authorList>
            <person name="Huang S."/>
            <person name="Vieira S."/>
            <person name="Bunk B."/>
            <person name="Riedel T."/>
            <person name="Sproer C."/>
            <person name="Overmann J."/>
        </authorList>
    </citation>
    <scope>NUCLEOTIDE SEQUENCE [LARGE SCALE GENOMIC DNA]</scope>
    <source>
        <strain evidence="7">DSM 100886 HEG_-6_39</strain>
    </source>
</reference>
<dbReference type="Pfam" id="PF01926">
    <property type="entry name" value="MMR_HSR1"/>
    <property type="match status" value="1"/>
</dbReference>
<dbReference type="SUPFAM" id="SSF52540">
    <property type="entry name" value="P-loop containing nucleoside triphosphate hydrolases"/>
    <property type="match status" value="1"/>
</dbReference>
<dbReference type="PANTHER" id="PTHR11649:SF13">
    <property type="entry name" value="ENGB-TYPE G DOMAIN-CONTAINING PROTEIN"/>
    <property type="match status" value="1"/>
</dbReference>
<evidence type="ECO:0000313" key="6">
    <source>
        <dbReference type="EMBL" id="AMY12150.1"/>
    </source>
</evidence>
<name>A0A143PVR6_LUTPR</name>
<reference evidence="7" key="2">
    <citation type="submission" date="2016-04" db="EMBL/GenBank/DDBJ databases">
        <title>First Complete Genome Sequence of a Subdivision 6 Acidobacterium.</title>
        <authorList>
            <person name="Huang S."/>
            <person name="Vieira S."/>
            <person name="Bunk B."/>
            <person name="Riedel T."/>
            <person name="Sproeer C."/>
            <person name="Overmann J."/>
        </authorList>
    </citation>
    <scope>NUCLEOTIDE SEQUENCE [LARGE SCALE GENOMIC DNA]</scope>
    <source>
        <strain evidence="7">DSM 100886 HEG_-6_39</strain>
    </source>
</reference>
<dbReference type="GO" id="GO:0005525">
    <property type="term" value="F:GTP binding"/>
    <property type="evidence" value="ECO:0007669"/>
    <property type="project" value="UniProtKB-KW"/>
</dbReference>
<keyword evidence="2" id="KW-0547">Nucleotide-binding</keyword>
<keyword evidence="4" id="KW-0342">GTP-binding</keyword>
<dbReference type="InterPro" id="IPR027417">
    <property type="entry name" value="P-loop_NTPase"/>
</dbReference>
<dbReference type="RefSeq" id="WP_110173631.1">
    <property type="nucleotide sequence ID" value="NZ_CP015136.1"/>
</dbReference>
<feature type="domain" description="EngB-type G" evidence="5">
    <location>
        <begin position="10"/>
        <end position="196"/>
    </location>
</feature>
<keyword evidence="7" id="KW-1185">Reference proteome</keyword>
<evidence type="ECO:0000256" key="3">
    <source>
        <dbReference type="ARBA" id="ARBA00022842"/>
    </source>
</evidence>
<keyword evidence="1" id="KW-0479">Metal-binding</keyword>
<dbReference type="PATRIC" id="fig|1813736.3.peg.5705"/>
<dbReference type="PROSITE" id="PS51706">
    <property type="entry name" value="G_ENGB"/>
    <property type="match status" value="1"/>
</dbReference>
<organism evidence="6 7">
    <name type="scientific">Luteitalea pratensis</name>
    <dbReference type="NCBI Taxonomy" id="1855912"/>
    <lineage>
        <taxon>Bacteria</taxon>
        <taxon>Pseudomonadati</taxon>
        <taxon>Acidobacteriota</taxon>
        <taxon>Vicinamibacteria</taxon>
        <taxon>Vicinamibacterales</taxon>
        <taxon>Vicinamibacteraceae</taxon>
        <taxon>Luteitalea</taxon>
    </lineage>
</organism>
<dbReference type="AlphaFoldDB" id="A0A143PVR6"/>
<evidence type="ECO:0000256" key="1">
    <source>
        <dbReference type="ARBA" id="ARBA00022723"/>
    </source>
</evidence>
<dbReference type="EMBL" id="CP015136">
    <property type="protein sequence ID" value="AMY12150.1"/>
    <property type="molecule type" value="Genomic_DNA"/>
</dbReference>
<proteinExistence type="predicted"/>
<dbReference type="KEGG" id="abac:LuPra_05423"/>
<dbReference type="GO" id="GO:0046872">
    <property type="term" value="F:metal ion binding"/>
    <property type="evidence" value="ECO:0007669"/>
    <property type="project" value="UniProtKB-KW"/>
</dbReference>
<dbReference type="InterPro" id="IPR030393">
    <property type="entry name" value="G_ENGB_dom"/>
</dbReference>
<evidence type="ECO:0000256" key="4">
    <source>
        <dbReference type="ARBA" id="ARBA00023134"/>
    </source>
</evidence>
<evidence type="ECO:0000256" key="2">
    <source>
        <dbReference type="ARBA" id="ARBA00022741"/>
    </source>
</evidence>
<sequence length="197" mass="20957">MSATDLPREPVPQLALVGRSNAGKSTLINAITGSRVARTSAAAGKTRELNVYAVEYGHRDLKRLFLVDLPGYGYARGGDVSANEFAGLTTMYFGRPAPGTGIPGDDAGYGPTGALLIVDARHPGLAQDLNAWAWLSTQDLAIGVIVAKIDKLSRTERVRNVHAWETSLNAPVTPVSALTGEGLENLWTTIVRLLTHP</sequence>
<dbReference type="InterPro" id="IPR006073">
    <property type="entry name" value="GTP-bd"/>
</dbReference>
<dbReference type="CDD" id="cd01876">
    <property type="entry name" value="YihA_EngB"/>
    <property type="match status" value="1"/>
</dbReference>
<evidence type="ECO:0000259" key="5">
    <source>
        <dbReference type="PROSITE" id="PS51706"/>
    </source>
</evidence>
<keyword evidence="3" id="KW-0460">Magnesium</keyword>
<dbReference type="Proteomes" id="UP000076079">
    <property type="component" value="Chromosome"/>
</dbReference>
<dbReference type="PANTHER" id="PTHR11649">
    <property type="entry name" value="MSS1/TRME-RELATED GTP-BINDING PROTEIN"/>
    <property type="match status" value="1"/>
</dbReference>
<accession>A0A143PVR6</accession>